<feature type="transmembrane region" description="Helical" evidence="12">
    <location>
        <begin position="110"/>
        <end position="137"/>
    </location>
</feature>
<dbReference type="NCBIfam" id="TIGR00830">
    <property type="entry name" value="PTBA"/>
    <property type="match status" value="1"/>
</dbReference>
<name>A0AAP5WG96_9LACO</name>
<dbReference type="AlphaFoldDB" id="A0AAP5WG96"/>
<evidence type="ECO:0000256" key="2">
    <source>
        <dbReference type="ARBA" id="ARBA00022448"/>
    </source>
</evidence>
<reference evidence="17 18" key="1">
    <citation type="submission" date="2016-05" db="EMBL/GenBank/DDBJ databases">
        <title>Draft genome sequence of Pediococcus parvulus 2.6, a probiotic beta-glucan producer strain.</title>
        <authorList>
            <person name="Mohedano M.L."/>
            <person name="Perez-Ramos A."/>
            <person name="Duenas M.T."/>
            <person name="Lamontanara A."/>
            <person name="Orru L."/>
            <person name="Spano G."/>
            <person name="Capozzi V."/>
            <person name="Lopez P."/>
        </authorList>
    </citation>
    <scope>NUCLEOTIDE SEQUENCE [LARGE SCALE GENOMIC DNA]</scope>
    <source>
        <strain evidence="17 18">2.6</strain>
    </source>
</reference>
<feature type="active site" description="Phosphocysteine intermediate; for EIIB activity" evidence="11">
    <location>
        <position position="26"/>
    </location>
</feature>
<keyword evidence="5" id="KW-0808">Transferase</keyword>
<evidence type="ECO:0000256" key="11">
    <source>
        <dbReference type="PROSITE-ProRule" id="PRU00421"/>
    </source>
</evidence>
<feature type="transmembrane region" description="Helical" evidence="12">
    <location>
        <begin position="209"/>
        <end position="230"/>
    </location>
</feature>
<dbReference type="InterPro" id="IPR003352">
    <property type="entry name" value="PTS_EIIC"/>
</dbReference>
<reference evidence="16" key="2">
    <citation type="submission" date="2019-10" db="EMBL/GenBank/DDBJ databases">
        <title>Malate fermentation in French cider.</title>
        <authorList>
            <person name="Cousin F.J."/>
            <person name="Medina Fernandez S."/>
            <person name="Misery B."/>
            <person name="Laplace J.-M."/>
            <person name="Cretenet M."/>
        </authorList>
    </citation>
    <scope>NUCLEOTIDE SEQUENCE</scope>
    <source>
        <strain evidence="16">UCMA15901</strain>
    </source>
</reference>
<evidence type="ECO:0000259" key="15">
    <source>
        <dbReference type="PROSITE" id="PS51103"/>
    </source>
</evidence>
<evidence type="ECO:0000313" key="17">
    <source>
        <dbReference type="EMBL" id="OAD64771.1"/>
    </source>
</evidence>
<proteinExistence type="predicted"/>
<evidence type="ECO:0000259" key="13">
    <source>
        <dbReference type="PROSITE" id="PS51093"/>
    </source>
</evidence>
<feature type="transmembrane region" description="Helical" evidence="12">
    <location>
        <begin position="143"/>
        <end position="162"/>
    </location>
</feature>
<dbReference type="SUPFAM" id="SSF55604">
    <property type="entry name" value="Glucose permease domain IIB"/>
    <property type="match status" value="1"/>
</dbReference>
<dbReference type="FunFam" id="2.70.70.10:FF:000001">
    <property type="entry name" value="PTS system glucose-specific IIA component"/>
    <property type="match status" value="1"/>
</dbReference>
<feature type="transmembrane region" description="Helical" evidence="12">
    <location>
        <begin position="169"/>
        <end position="189"/>
    </location>
</feature>
<dbReference type="GO" id="GO:0009401">
    <property type="term" value="P:phosphoenolpyruvate-dependent sugar phosphotransferase system"/>
    <property type="evidence" value="ECO:0007669"/>
    <property type="project" value="UniProtKB-KW"/>
</dbReference>
<feature type="transmembrane region" description="Helical" evidence="12">
    <location>
        <begin position="322"/>
        <end position="342"/>
    </location>
</feature>
<comment type="caution">
    <text evidence="16">The sequence shown here is derived from an EMBL/GenBank/DDBJ whole genome shotgun (WGS) entry which is preliminary data.</text>
</comment>
<feature type="domain" description="PTS EIIA type-1" evidence="13">
    <location>
        <begin position="488"/>
        <end position="591"/>
    </location>
</feature>
<dbReference type="PROSITE" id="PS00371">
    <property type="entry name" value="PTS_EIIA_TYPE_1_HIS"/>
    <property type="match status" value="1"/>
</dbReference>
<gene>
    <name evidence="17" type="ORF">A7K95_02980</name>
    <name evidence="16" type="ORF">GA842_06760</name>
</gene>
<evidence type="ECO:0000256" key="6">
    <source>
        <dbReference type="ARBA" id="ARBA00022683"/>
    </source>
</evidence>
<dbReference type="NCBIfam" id="TIGR01995">
    <property type="entry name" value="PTS-II-ABC-beta"/>
    <property type="match status" value="1"/>
</dbReference>
<dbReference type="InterPro" id="IPR013013">
    <property type="entry name" value="PTS_EIIC_1"/>
</dbReference>
<organism evidence="16 19">
    <name type="scientific">Pediococcus parvulus</name>
    <dbReference type="NCBI Taxonomy" id="54062"/>
    <lineage>
        <taxon>Bacteria</taxon>
        <taxon>Bacillati</taxon>
        <taxon>Bacillota</taxon>
        <taxon>Bacilli</taxon>
        <taxon>Lactobacillales</taxon>
        <taxon>Lactobacillaceae</taxon>
        <taxon>Pediococcus</taxon>
    </lineage>
</organism>
<dbReference type="InterPro" id="IPR036878">
    <property type="entry name" value="Glu_permease_IIB"/>
</dbReference>
<comment type="subcellular location">
    <subcellularLocation>
        <location evidence="1">Cell membrane</location>
        <topology evidence="1">Multi-pass membrane protein</topology>
    </subcellularLocation>
</comment>
<dbReference type="Pfam" id="PF00367">
    <property type="entry name" value="PTS_EIIB"/>
    <property type="match status" value="1"/>
</dbReference>
<dbReference type="EMBL" id="LXND01000022">
    <property type="protein sequence ID" value="OAD64771.1"/>
    <property type="molecule type" value="Genomic_DNA"/>
</dbReference>
<feature type="domain" description="PTS EIIC type-1" evidence="15">
    <location>
        <begin position="105"/>
        <end position="459"/>
    </location>
</feature>
<feature type="transmembrane region" description="Helical" evidence="12">
    <location>
        <begin position="380"/>
        <end position="402"/>
    </location>
</feature>
<dbReference type="GO" id="GO:0008982">
    <property type="term" value="F:protein-N(PI)-phosphohistidine-sugar phosphotransferase activity"/>
    <property type="evidence" value="ECO:0007669"/>
    <property type="project" value="InterPro"/>
</dbReference>
<protein>
    <submittedName>
        <fullName evidence="16">PTS beta-glucoside transporter subunit EIIBCA</fullName>
    </submittedName>
</protein>
<keyword evidence="8" id="KW-0418">Kinase</keyword>
<dbReference type="InterPro" id="IPR011297">
    <property type="entry name" value="PTS_IIABC_b_glu"/>
</dbReference>
<evidence type="ECO:0000256" key="8">
    <source>
        <dbReference type="ARBA" id="ARBA00022777"/>
    </source>
</evidence>
<evidence type="ECO:0000256" key="5">
    <source>
        <dbReference type="ARBA" id="ARBA00022679"/>
    </source>
</evidence>
<accession>A0AAP5WG96</accession>
<dbReference type="SUPFAM" id="SSF51261">
    <property type="entry name" value="Duplicated hybrid motif"/>
    <property type="match status" value="1"/>
</dbReference>
<dbReference type="Gene3D" id="3.30.1360.60">
    <property type="entry name" value="Glucose permease domain IIB"/>
    <property type="match status" value="1"/>
</dbReference>
<dbReference type="InterPro" id="IPR018113">
    <property type="entry name" value="PTrfase_EIIB_Cys"/>
</dbReference>
<dbReference type="PANTHER" id="PTHR30175">
    <property type="entry name" value="PHOSPHOTRANSFERASE SYSTEM TRANSPORT PROTEIN"/>
    <property type="match status" value="1"/>
</dbReference>
<dbReference type="Proteomes" id="UP000077280">
    <property type="component" value="Unassembled WGS sequence"/>
</dbReference>
<evidence type="ECO:0000256" key="4">
    <source>
        <dbReference type="ARBA" id="ARBA00022597"/>
    </source>
</evidence>
<dbReference type="InterPro" id="IPR001127">
    <property type="entry name" value="PTS_EIIA_1_perm"/>
</dbReference>
<evidence type="ECO:0000259" key="14">
    <source>
        <dbReference type="PROSITE" id="PS51098"/>
    </source>
</evidence>
<feature type="transmembrane region" description="Helical" evidence="12">
    <location>
        <begin position="354"/>
        <end position="373"/>
    </location>
</feature>
<dbReference type="PROSITE" id="PS51103">
    <property type="entry name" value="PTS_EIIC_TYPE_1"/>
    <property type="match status" value="1"/>
</dbReference>
<dbReference type="PROSITE" id="PS51093">
    <property type="entry name" value="PTS_EIIA_TYPE_1"/>
    <property type="match status" value="1"/>
</dbReference>
<sequence length="616" mass="66483">MKHEKELKAIIENIGGTQNVKRVTHCMTRLRFNLVDNDKANLNKISEIDGVLNTQIQNNQLQIVIGPAVADWYDELLEITGLSESSTSTIPDEESKKGVVSRVLDVLSNIFLPVIPAIAASGMLKAILGLLSTFAVISAKSDVYVVLNLMADTTFYFLPFLLAISASKLFKTNTILAAVLAGALLYPTLINEVGKVGTYHFLGLPIPVISYSSSVIPIILSVWLMSYIYRFVNKHMPDMLKVIFVPTVVLLITIPIELIVLGPLGNYIGELLSGFFMSLFSFSGLVAGFVMGGLRPLMVITGMHQAITPVVFQNFASKGYDVLMPTMLMSTFAQAAGVLAMIVKVKSAKEKSVIYSSGLSAFLGITEPALYGVIIKYKRVLLSVCIGGGLGSAYVSMMGYHLGSFTPSNVLSLAVYAMYPKFIRIIIGALISIISTAVLVFVLQPVNPVKDKKPIIKTSNAENTDDTDEVEIYAPIEGKLTSLQNVPDTTFSSGAMGDGFAIIPEKGVVKAPFDGTILVIANTGHAVGLRSNNGVEILIHVGIDTVELNGKHFNVLVTQGEHVARGQELVKFDLDAIKKDYDVISPVIVTTGKVSIDKKKDGIEIKLSDLITVAHP</sequence>
<dbReference type="Pfam" id="PF02378">
    <property type="entry name" value="PTS_EIIC"/>
    <property type="match status" value="1"/>
</dbReference>
<dbReference type="InterPro" id="IPR001996">
    <property type="entry name" value="PTS_IIB_1"/>
</dbReference>
<evidence type="ECO:0000313" key="18">
    <source>
        <dbReference type="Proteomes" id="UP000077280"/>
    </source>
</evidence>
<keyword evidence="6" id="KW-0598">Phosphotransferase system</keyword>
<dbReference type="InterPro" id="IPR011055">
    <property type="entry name" value="Dup_hybrid_motif"/>
</dbReference>
<evidence type="ECO:0000256" key="7">
    <source>
        <dbReference type="ARBA" id="ARBA00022692"/>
    </source>
</evidence>
<evidence type="ECO:0000256" key="3">
    <source>
        <dbReference type="ARBA" id="ARBA00022475"/>
    </source>
</evidence>
<dbReference type="RefSeq" id="WP_068805082.1">
    <property type="nucleotide sequence ID" value="NZ_LXND01000022.1"/>
</dbReference>
<dbReference type="GO" id="GO:0090589">
    <property type="term" value="F:protein-phosphocysteine-trehalose phosphotransferase system transporter activity"/>
    <property type="evidence" value="ECO:0007669"/>
    <property type="project" value="TreeGrafter"/>
</dbReference>
<dbReference type="GO" id="GO:0016301">
    <property type="term" value="F:kinase activity"/>
    <property type="evidence" value="ECO:0007669"/>
    <property type="project" value="UniProtKB-KW"/>
</dbReference>
<keyword evidence="10 12" id="KW-0472">Membrane</keyword>
<dbReference type="InterPro" id="IPR050558">
    <property type="entry name" value="PTS_Sugar-Specific_Components"/>
</dbReference>
<dbReference type="GO" id="GO:0005886">
    <property type="term" value="C:plasma membrane"/>
    <property type="evidence" value="ECO:0007669"/>
    <property type="project" value="UniProtKB-SubCell"/>
</dbReference>
<keyword evidence="3" id="KW-1003">Cell membrane</keyword>
<feature type="transmembrane region" description="Helical" evidence="12">
    <location>
        <begin position="422"/>
        <end position="443"/>
    </location>
</feature>
<evidence type="ECO:0000256" key="12">
    <source>
        <dbReference type="SAM" id="Phobius"/>
    </source>
</evidence>
<dbReference type="PANTHER" id="PTHR30175:SF1">
    <property type="entry name" value="PTS SYSTEM ARBUTIN-, CELLOBIOSE-, AND SALICIN-SPECIFIC EIIBC COMPONENT-RELATED"/>
    <property type="match status" value="1"/>
</dbReference>
<evidence type="ECO:0000256" key="1">
    <source>
        <dbReference type="ARBA" id="ARBA00004651"/>
    </source>
</evidence>
<dbReference type="GO" id="GO:0015771">
    <property type="term" value="P:trehalose transport"/>
    <property type="evidence" value="ECO:0007669"/>
    <property type="project" value="TreeGrafter"/>
</dbReference>
<dbReference type="Proteomes" id="UP001275867">
    <property type="component" value="Unassembled WGS sequence"/>
</dbReference>
<evidence type="ECO:0000256" key="9">
    <source>
        <dbReference type="ARBA" id="ARBA00022989"/>
    </source>
</evidence>
<dbReference type="Gene3D" id="2.70.70.10">
    <property type="entry name" value="Glucose Permease (Domain IIA)"/>
    <property type="match status" value="1"/>
</dbReference>
<feature type="transmembrane region" description="Helical" evidence="12">
    <location>
        <begin position="242"/>
        <end position="265"/>
    </location>
</feature>
<keyword evidence="2" id="KW-0813">Transport</keyword>
<keyword evidence="9 12" id="KW-1133">Transmembrane helix</keyword>
<feature type="transmembrane region" description="Helical" evidence="12">
    <location>
        <begin position="271"/>
        <end position="294"/>
    </location>
</feature>
<dbReference type="CDD" id="cd00212">
    <property type="entry name" value="PTS_IIB_glc"/>
    <property type="match status" value="1"/>
</dbReference>
<keyword evidence="18" id="KW-1185">Reference proteome</keyword>
<dbReference type="PROSITE" id="PS01035">
    <property type="entry name" value="PTS_EIIB_TYPE_1_CYS"/>
    <property type="match status" value="1"/>
</dbReference>
<dbReference type="Pfam" id="PF00358">
    <property type="entry name" value="PTS_EIIA_1"/>
    <property type="match status" value="1"/>
</dbReference>
<dbReference type="EMBL" id="WERX01000019">
    <property type="protein sequence ID" value="MDV7694580.1"/>
    <property type="molecule type" value="Genomic_DNA"/>
</dbReference>
<dbReference type="PROSITE" id="PS51098">
    <property type="entry name" value="PTS_EIIB_TYPE_1"/>
    <property type="match status" value="1"/>
</dbReference>
<evidence type="ECO:0000313" key="19">
    <source>
        <dbReference type="Proteomes" id="UP001275867"/>
    </source>
</evidence>
<evidence type="ECO:0000313" key="16">
    <source>
        <dbReference type="EMBL" id="MDV7694580.1"/>
    </source>
</evidence>
<feature type="domain" description="PTS EIIB type-1" evidence="14">
    <location>
        <begin position="4"/>
        <end position="86"/>
    </location>
</feature>
<keyword evidence="4" id="KW-0762">Sugar transport</keyword>
<keyword evidence="7 12" id="KW-0812">Transmembrane</keyword>
<evidence type="ECO:0000256" key="10">
    <source>
        <dbReference type="ARBA" id="ARBA00023136"/>
    </source>
</evidence>